<dbReference type="GO" id="GO:0042254">
    <property type="term" value="P:ribosome biogenesis"/>
    <property type="evidence" value="ECO:0007669"/>
    <property type="project" value="TreeGrafter"/>
</dbReference>
<evidence type="ECO:0000313" key="3">
    <source>
        <dbReference type="Proteomes" id="UP000509704"/>
    </source>
</evidence>
<dbReference type="RefSeq" id="XP_037143049.1">
    <property type="nucleotide sequence ID" value="XM_037287154.1"/>
</dbReference>
<dbReference type="KEGG" id="zmk:HG535_0B03600"/>
<dbReference type="InterPro" id="IPR018849">
    <property type="entry name" value="Urb2/Npa2_C"/>
</dbReference>
<evidence type="ECO:0000259" key="1">
    <source>
        <dbReference type="Pfam" id="PF10441"/>
    </source>
</evidence>
<dbReference type="GeneID" id="59234982"/>
<name>A0A7H9AYC8_ZYGMR</name>
<reference evidence="2 3" key="1">
    <citation type="submission" date="2020-07" db="EMBL/GenBank/DDBJ databases">
        <title>The yeast mating-type switching endonuclease HO is a domesticated member of an unorthodox homing genetic element family.</title>
        <authorList>
            <person name="Coughlan A.Y."/>
            <person name="Lombardi L."/>
            <person name="Braun-Galleani S."/>
            <person name="Martos A.R."/>
            <person name="Galeote V."/>
            <person name="Bigey F."/>
            <person name="Dequin S."/>
            <person name="Byrne K.P."/>
            <person name="Wolfe K.H."/>
        </authorList>
    </citation>
    <scope>NUCLEOTIDE SEQUENCE [LARGE SCALE GENOMIC DNA]</scope>
    <source>
        <strain evidence="2 3">NRRL Y-6702</strain>
    </source>
</reference>
<sequence length="1160" mass="134315">MTIPTSTQALTKQLRSKEITTGEICEIYSTLNREDYYFPNKEIFAIELIHDRWNDQKLISFKTDYRIWALYNEMWSKLHDEDLILKKLFKQLKFVPHLLKTLETLENNMLEFAVELRKTCEMINSIISMNVSTENANIIMGRTLQFLIKMGDKENMCGMICDLVEQLKNLTGIKNIPEINSKIANVYCNELLLPTIQYISGLDKKIGDNSIVSFLKVQLRLYLFNNTVDTAKLLEKFINNNKAALEPKLLLVLYTTSISFLSKQNFTELEKIFTIIVDVQPDMTRELLLQLALSKKTMSNEFLSSILSKTLQKASEDNSYYTNFWSLLSHLLDLDIEIGIKNMVTLLDLLYEHKDHSMDEITKIWKKIVNCHINAREFLQFLEKLEKYCQENAVKSTTFLANPAFTEVISQNTVSFSTSQLKDLISGHLNRIENNPRNETTFFIFRAIIKGLENLSYTVLAELKELLSTVFTIDHTKESNIWEIRYLVMKIFDDIIPAEQFNSWHVEKETENLNLGSSREMYFYFFKLREYKEFDLDTVVTKFMNYLNQIAYQQRAESVRILFVNWATLINFIFPRDDLTGLLDFLLSEEDQSLLHALLNDDNIFEESNIISMLVSKLSKLHSSEKNQRLILRIPIQCINKTIRVGVINSICSHKSVTSELEVKVLDHLLTNPTFKSDIECDFSCLYNFVNKNLQNLKYKDVVFQRVWKNHALQIKEKKSKQFLETAIRSLSQGIENEELFKTSMQTTYLAIMTGSNISAALGEHFIKNAIHKLFNMGSVDSSVSSWLLRCLYYIFSLNDTIKPTTNQAAKLSSKILELYKEKIHDTDYDFLTSLFLLYSVLYNDKLEILFAHYLVLREIGIQSNLISKAMEEALDRYLQSDTDKFNRAFANIISSISSCPPGFTEGITELYQMHIKRINKDNKIGVHLFAASISEFYTNFARYQNSKESVLKLLDSLQHLLITKPWLYSQHSIEILFPMCLSINLIFLQCSIPCDDVFLGTISVVSNIVFAHRIKMSNRHFLINALICEYLEILSQYQGKQLTSVSARGLSRLITSVCEPNVTGNQTFKTNDLNSKIGVMKKNLRKYVPVILIKYVHISSSTPFRTSIRKELVPAIFSIFNLMSQSEMILLNAALDNAGVQYFRSLYSDYKKIGKWNTE</sequence>
<dbReference type="EMBL" id="CP058605">
    <property type="protein sequence ID" value="QLG71321.1"/>
    <property type="molecule type" value="Genomic_DNA"/>
</dbReference>
<dbReference type="Pfam" id="PF10441">
    <property type="entry name" value="Urb2"/>
    <property type="match status" value="1"/>
</dbReference>
<accession>A0A7H9AYC8</accession>
<dbReference type="PANTHER" id="PTHR15682:SF2">
    <property type="entry name" value="UNHEALTHY RIBOSOME BIOGENESIS PROTEIN 2 HOMOLOG"/>
    <property type="match status" value="1"/>
</dbReference>
<dbReference type="OrthoDB" id="160374at2759"/>
<dbReference type="InterPro" id="IPR052609">
    <property type="entry name" value="Ribosome_Biogenesis_Reg"/>
</dbReference>
<dbReference type="Proteomes" id="UP000509704">
    <property type="component" value="Chromosome 2"/>
</dbReference>
<dbReference type="AlphaFoldDB" id="A0A7H9AYC8"/>
<dbReference type="PANTHER" id="PTHR15682">
    <property type="entry name" value="UNHEALTHY RIBOSOME BIOGENESIS PROTEIN 2 HOMOLOG"/>
    <property type="match status" value="1"/>
</dbReference>
<gene>
    <name evidence="2" type="ORF">HG535_0B03600</name>
</gene>
<keyword evidence="3" id="KW-1185">Reference proteome</keyword>
<proteinExistence type="predicted"/>
<protein>
    <recommendedName>
        <fullName evidence="1">Nucleolar 27S pre-rRNA processing Urb2/Npa2 C-terminal domain-containing protein</fullName>
    </recommendedName>
</protein>
<feature type="domain" description="Nucleolar 27S pre-rRNA processing Urb2/Npa2 C-terminal" evidence="1">
    <location>
        <begin position="953"/>
        <end position="1159"/>
    </location>
</feature>
<evidence type="ECO:0000313" key="2">
    <source>
        <dbReference type="EMBL" id="QLG71321.1"/>
    </source>
</evidence>
<dbReference type="GO" id="GO:0005730">
    <property type="term" value="C:nucleolus"/>
    <property type="evidence" value="ECO:0007669"/>
    <property type="project" value="TreeGrafter"/>
</dbReference>
<organism evidence="2 3">
    <name type="scientific">Zygotorulaspora mrakii</name>
    <name type="common">Zygosaccharomyces mrakii</name>
    <dbReference type="NCBI Taxonomy" id="42260"/>
    <lineage>
        <taxon>Eukaryota</taxon>
        <taxon>Fungi</taxon>
        <taxon>Dikarya</taxon>
        <taxon>Ascomycota</taxon>
        <taxon>Saccharomycotina</taxon>
        <taxon>Saccharomycetes</taxon>
        <taxon>Saccharomycetales</taxon>
        <taxon>Saccharomycetaceae</taxon>
        <taxon>Zygotorulaspora</taxon>
    </lineage>
</organism>